<dbReference type="AlphaFoldDB" id="A0A7G7YND4"/>
<keyword evidence="1" id="KW-0238">DNA-binding</keyword>
<dbReference type="RefSeq" id="WP_186277203.1">
    <property type="nucleotide sequence ID" value="NZ_CP046883.1"/>
</dbReference>
<evidence type="ECO:0000313" key="1">
    <source>
        <dbReference type="EMBL" id="QNH96004.1"/>
    </source>
</evidence>
<dbReference type="GO" id="GO:0003677">
    <property type="term" value="F:DNA binding"/>
    <property type="evidence" value="ECO:0007669"/>
    <property type="project" value="UniProtKB-KW"/>
</dbReference>
<sequence length="218" mass="23102">MFAIRASYRGRSRRRGSYVRDVAEALGKSSSVISERVLSVEDFVCVVPGPEEAGGVVMSLLQTGEFAIGIGSVISTDAASNGELDYEDLDEADYNEEIMEELIGAASRALAPKQRASVVSVRVEKPGSGGVLAPGKAAEIAEDVAAAFTLLAHVLSRRTKEGREATALLRAGHLQSEAAEMVGITKQAMSQRLAAAGWQAEQAGWTLAVHTLARIEEM</sequence>
<reference evidence="1 2" key="1">
    <citation type="submission" date="2019-12" db="EMBL/GenBank/DDBJ databases">
        <title>Corynebacterium sp. nov., isolated from feces of the Anser Albifrons in China.</title>
        <authorList>
            <person name="Liu Q."/>
        </authorList>
    </citation>
    <scope>NUCLEOTIDE SEQUENCE [LARGE SCALE GENOMIC DNA]</scope>
    <source>
        <strain evidence="1 2">23H37-10</strain>
    </source>
</reference>
<name>A0A7G7YND4_9CORY</name>
<protein>
    <submittedName>
        <fullName evidence="1">DNA-binding protein</fullName>
    </submittedName>
</protein>
<evidence type="ECO:0000313" key="2">
    <source>
        <dbReference type="Proteomes" id="UP000515275"/>
    </source>
</evidence>
<gene>
    <name evidence="1" type="ORF">GP473_04365</name>
</gene>
<accession>A0A7G7YND4</accession>
<organism evidence="1 2">
    <name type="scientific">Corynebacterium anserum</name>
    <dbReference type="NCBI Taxonomy" id="2684406"/>
    <lineage>
        <taxon>Bacteria</taxon>
        <taxon>Bacillati</taxon>
        <taxon>Actinomycetota</taxon>
        <taxon>Actinomycetes</taxon>
        <taxon>Mycobacteriales</taxon>
        <taxon>Corynebacteriaceae</taxon>
        <taxon>Corynebacterium</taxon>
    </lineage>
</organism>
<proteinExistence type="predicted"/>
<keyword evidence="2" id="KW-1185">Reference proteome</keyword>
<dbReference type="EMBL" id="CP046883">
    <property type="protein sequence ID" value="QNH96004.1"/>
    <property type="molecule type" value="Genomic_DNA"/>
</dbReference>
<dbReference type="KEGG" id="cans:GP473_04365"/>
<dbReference type="Proteomes" id="UP000515275">
    <property type="component" value="Chromosome"/>
</dbReference>